<evidence type="ECO:0000313" key="2">
    <source>
        <dbReference type="EMBL" id="CAK8671604.1"/>
    </source>
</evidence>
<accession>A0ABP0EW01</accession>
<keyword evidence="3" id="KW-1185">Reference proteome</keyword>
<proteinExistence type="predicted"/>
<dbReference type="EMBL" id="CAWYQH010000001">
    <property type="protein sequence ID" value="CAK8671604.1"/>
    <property type="molecule type" value="Genomic_DNA"/>
</dbReference>
<reference evidence="2 3" key="1">
    <citation type="submission" date="2024-02" db="EMBL/GenBank/DDBJ databases">
        <authorList>
            <person name="Daric V."/>
            <person name="Darras S."/>
        </authorList>
    </citation>
    <scope>NUCLEOTIDE SEQUENCE [LARGE SCALE GENOMIC DNA]</scope>
</reference>
<dbReference type="Proteomes" id="UP001642483">
    <property type="component" value="Unassembled WGS sequence"/>
</dbReference>
<comment type="caution">
    <text evidence="2">The sequence shown here is derived from an EMBL/GenBank/DDBJ whole genome shotgun (WGS) entry which is preliminary data.</text>
</comment>
<gene>
    <name evidence="2" type="ORF">CVLEPA_LOCUS653</name>
</gene>
<feature type="region of interest" description="Disordered" evidence="1">
    <location>
        <begin position="137"/>
        <end position="156"/>
    </location>
</feature>
<protein>
    <submittedName>
        <fullName evidence="2">Uncharacterized protein</fullName>
    </submittedName>
</protein>
<evidence type="ECO:0000313" key="3">
    <source>
        <dbReference type="Proteomes" id="UP001642483"/>
    </source>
</evidence>
<sequence length="156" mass="17463">MRKSAIPKHEKHATFRDYLAGTPLANTEKKVRYDGNVTAVNERVQCVHTNGWISNGPHIDKVTSTDTEGSWMVLFSAADLGSKLTVNLGPFRPMSHSTFRRGQVPFSARFPLRDVKNCRRLVYGKKFASVQGSLVQNDIKPPTQKDDGVKKSNYIT</sequence>
<name>A0ABP0EW01_CLALP</name>
<organism evidence="2 3">
    <name type="scientific">Clavelina lepadiformis</name>
    <name type="common">Light-bulb sea squirt</name>
    <name type="synonym">Ascidia lepadiformis</name>
    <dbReference type="NCBI Taxonomy" id="159417"/>
    <lineage>
        <taxon>Eukaryota</taxon>
        <taxon>Metazoa</taxon>
        <taxon>Chordata</taxon>
        <taxon>Tunicata</taxon>
        <taxon>Ascidiacea</taxon>
        <taxon>Aplousobranchia</taxon>
        <taxon>Clavelinidae</taxon>
        <taxon>Clavelina</taxon>
    </lineage>
</organism>
<evidence type="ECO:0000256" key="1">
    <source>
        <dbReference type="SAM" id="MobiDB-lite"/>
    </source>
</evidence>